<dbReference type="InterPro" id="IPR007481">
    <property type="entry name" value="SspB"/>
</dbReference>
<dbReference type="PANTHER" id="PTHR37486">
    <property type="entry name" value="STRINGENT STARVATION PROTEIN B"/>
    <property type="match status" value="1"/>
</dbReference>
<accession>A0A8D5FXK5</accession>
<gene>
    <name evidence="1" type="ORF">ZMTM_02630</name>
</gene>
<protein>
    <recommendedName>
        <fullName evidence="3">ClpXP protease specificity-enhancing factor</fullName>
    </recommendedName>
</protein>
<evidence type="ECO:0000313" key="1">
    <source>
        <dbReference type="EMBL" id="BCM24004.1"/>
    </source>
</evidence>
<evidence type="ECO:0000313" key="2">
    <source>
        <dbReference type="Proteomes" id="UP000826722"/>
    </source>
</evidence>
<dbReference type="PIRSF" id="PIRSF005276">
    <property type="entry name" value="SspB"/>
    <property type="match status" value="1"/>
</dbReference>
<name>A0A8D5FXK5_9PROT</name>
<dbReference type="RefSeq" id="WP_221764567.1">
    <property type="nucleotide sequence ID" value="NZ_AP024110.1"/>
</dbReference>
<dbReference type="AlphaFoldDB" id="A0A8D5FXK5"/>
<dbReference type="KEGG" id="mpau:ZMTM_02630"/>
<dbReference type="GO" id="GO:0045732">
    <property type="term" value="P:positive regulation of protein catabolic process"/>
    <property type="evidence" value="ECO:0007669"/>
    <property type="project" value="TreeGrafter"/>
</dbReference>
<dbReference type="InterPro" id="IPR036760">
    <property type="entry name" value="SspB-like_sf"/>
</dbReference>
<keyword evidence="2" id="KW-1185">Reference proteome</keyword>
<dbReference type="PANTHER" id="PTHR37486:SF1">
    <property type="entry name" value="STRINGENT STARVATION PROTEIN B"/>
    <property type="match status" value="1"/>
</dbReference>
<proteinExistence type="predicted"/>
<evidence type="ECO:0008006" key="3">
    <source>
        <dbReference type="Google" id="ProtNLM"/>
    </source>
</evidence>
<dbReference type="NCBIfam" id="NF008769">
    <property type="entry name" value="PRK11798.2-5"/>
    <property type="match status" value="1"/>
</dbReference>
<sequence>MAEQISTKPYFIRALHEWCTDNSFTPHLLVGVDAQTKVPMGYVKDGEIVLNLNYAATKDLHIGNEAITFSARFGGVSNNLYVPIDAVRGIFARENGQGMSFQAEPQSEITSDQSAVSKEIEGVVNDLPLVEGKSKEVKKPTLKLVK</sequence>
<dbReference type="EMBL" id="AP024110">
    <property type="protein sequence ID" value="BCM24004.1"/>
    <property type="molecule type" value="Genomic_DNA"/>
</dbReference>
<dbReference type="GO" id="GO:0005840">
    <property type="term" value="C:ribosome"/>
    <property type="evidence" value="ECO:0007669"/>
    <property type="project" value="TreeGrafter"/>
</dbReference>
<dbReference type="GO" id="GO:0005829">
    <property type="term" value="C:cytosol"/>
    <property type="evidence" value="ECO:0007669"/>
    <property type="project" value="TreeGrafter"/>
</dbReference>
<dbReference type="Proteomes" id="UP000826722">
    <property type="component" value="Chromosome"/>
</dbReference>
<organism evidence="1 2">
    <name type="scientific">Methyloradius palustris</name>
    <dbReference type="NCBI Taxonomy" id="2778876"/>
    <lineage>
        <taxon>Bacteria</taxon>
        <taxon>Pseudomonadati</taxon>
        <taxon>Pseudomonadota</taxon>
        <taxon>Betaproteobacteria</taxon>
        <taxon>Nitrosomonadales</taxon>
        <taxon>Methylophilaceae</taxon>
        <taxon>Methyloradius</taxon>
    </lineage>
</organism>
<dbReference type="Pfam" id="PF04386">
    <property type="entry name" value="SspB"/>
    <property type="match status" value="1"/>
</dbReference>
<dbReference type="SUPFAM" id="SSF101738">
    <property type="entry name" value="SspB-like"/>
    <property type="match status" value="1"/>
</dbReference>
<reference evidence="1" key="1">
    <citation type="journal article" date="2021" name="Arch. Microbiol.">
        <title>Methyloradius palustris gen. nov., sp. nov., a methanol-oxidizing bacterium isolated from snow.</title>
        <authorList>
            <person name="Miyadera T."/>
            <person name="Kojima H."/>
            <person name="Fukui M."/>
        </authorList>
    </citation>
    <scope>NUCLEOTIDE SEQUENCE</scope>
    <source>
        <strain evidence="1">Zm11</strain>
    </source>
</reference>
<dbReference type="Gene3D" id="2.30.30.220">
    <property type="entry name" value="SspB-like"/>
    <property type="match status" value="1"/>
</dbReference>